<evidence type="ECO:0000256" key="1">
    <source>
        <dbReference type="ARBA" id="ARBA00004606"/>
    </source>
</evidence>
<evidence type="ECO:0000256" key="8">
    <source>
        <dbReference type="ARBA" id="ARBA00023136"/>
    </source>
</evidence>
<comment type="catalytic activity">
    <reaction evidence="12">
        <text>3-O-(beta-D-glucosyl)-L-seryl-[EGF-like domain protein] + UDP-alpha-D-xylose = 3-O-[alpha-D-xylosyl-(1-&gt;3)-beta-D-glucosyl]-L-seryl-[EGF-like domain protein] + UDP + H(+)</text>
        <dbReference type="Rhea" id="RHEA:56064"/>
        <dbReference type="Rhea" id="RHEA-COMP:14610"/>
        <dbReference type="Rhea" id="RHEA-COMP:14611"/>
        <dbReference type="ChEBI" id="CHEBI:15378"/>
        <dbReference type="ChEBI" id="CHEBI:57632"/>
        <dbReference type="ChEBI" id="CHEBI:58223"/>
        <dbReference type="ChEBI" id="CHEBI:140575"/>
        <dbReference type="ChEBI" id="CHEBI:140576"/>
        <dbReference type="EC" id="2.4.2.42"/>
    </reaction>
</comment>
<keyword evidence="8" id="KW-0472">Membrane</keyword>
<evidence type="ECO:0000256" key="12">
    <source>
        <dbReference type="ARBA" id="ARBA00049181"/>
    </source>
</evidence>
<dbReference type="Gene3D" id="3.90.550.10">
    <property type="entry name" value="Spore Coat Polysaccharide Biosynthesis Protein SpsA, Chain A"/>
    <property type="match status" value="1"/>
</dbReference>
<dbReference type="GO" id="GO:0016266">
    <property type="term" value="P:protein O-linked glycosylation via N-acetyl-galactosamine"/>
    <property type="evidence" value="ECO:0007669"/>
    <property type="project" value="TreeGrafter"/>
</dbReference>
<evidence type="ECO:0000313" key="13">
    <source>
        <dbReference type="EMBL" id="CAB3251434.1"/>
    </source>
</evidence>
<evidence type="ECO:0000256" key="2">
    <source>
        <dbReference type="ARBA" id="ARBA00006351"/>
    </source>
</evidence>
<comment type="subcellular location">
    <subcellularLocation>
        <location evidence="1">Membrane</location>
        <topology evidence="1">Single-pass type II membrane protein</topology>
    </subcellularLocation>
</comment>
<protein>
    <recommendedName>
        <fullName evidence="11">UDP-D-xylose:beta-D-glucoside alpha-1,3-D-xylosyltransferase</fullName>
        <ecNumber evidence="11">2.4.2.42</ecNumber>
    </recommendedName>
</protein>
<dbReference type="AlphaFoldDB" id="A0A6F9DDJ8"/>
<organism evidence="13">
    <name type="scientific">Phallusia mammillata</name>
    <dbReference type="NCBI Taxonomy" id="59560"/>
    <lineage>
        <taxon>Eukaryota</taxon>
        <taxon>Metazoa</taxon>
        <taxon>Chordata</taxon>
        <taxon>Tunicata</taxon>
        <taxon>Ascidiacea</taxon>
        <taxon>Phlebobranchia</taxon>
        <taxon>Ascidiidae</taxon>
        <taxon>Phallusia</taxon>
    </lineage>
</organism>
<sequence length="397" mass="46064">MKRCRLTRFNIFFVWVTLLIGTYTLCGKWIQNLIGNSNKNVKDTIHLVAVSCGRPNYQGVRDIRKPLDLTLTMVKSAVLFAQSPLHVHIFTEDDMMPLFEAELSSWSKTKRERFKYKLYQANYDEYLPPSLVKDWKKWYKPCGSFRLFLPMILKDVTDAAIYTDSDVVFLKPIDQLWQQFASFNERQVASISPTAGHPLRGSRYNENFISHSSGLFQVNTGIMMMNFTRMLNSKWRVFYDEKDETAEAERMTYGVELLLKYYEKYKDKAEHDQKLLNIMYHYNPDLLRQLSCSWNFKNNFCSDENNVCSDAESLEGASAVHGITSAFFGDVNPTFRALYEAFLKFDMLEGDPHELLQTFKSQLLSKAQGTYCAEKSDVISRPLARSVKNLMTSTMNK</sequence>
<evidence type="ECO:0000256" key="7">
    <source>
        <dbReference type="ARBA" id="ARBA00022989"/>
    </source>
</evidence>
<evidence type="ECO:0000256" key="3">
    <source>
        <dbReference type="ARBA" id="ARBA00022676"/>
    </source>
</evidence>
<evidence type="ECO:0000256" key="9">
    <source>
        <dbReference type="ARBA" id="ARBA00023180"/>
    </source>
</evidence>
<keyword evidence="4 13" id="KW-0808">Transferase</keyword>
<keyword evidence="5" id="KW-0812">Transmembrane</keyword>
<dbReference type="EMBL" id="LR785655">
    <property type="protein sequence ID" value="CAB3251434.1"/>
    <property type="molecule type" value="mRNA"/>
</dbReference>
<gene>
    <name evidence="13" type="primary">Gxylt1-001</name>
</gene>
<dbReference type="Pfam" id="PF01501">
    <property type="entry name" value="Glyco_transf_8"/>
    <property type="match status" value="1"/>
</dbReference>
<dbReference type="InterPro" id="IPR029044">
    <property type="entry name" value="Nucleotide-diphossugar_trans"/>
</dbReference>
<evidence type="ECO:0000256" key="4">
    <source>
        <dbReference type="ARBA" id="ARBA00022679"/>
    </source>
</evidence>
<proteinExistence type="evidence at transcript level"/>
<name>A0A6F9DDJ8_9ASCI</name>
<dbReference type="InterPro" id="IPR051993">
    <property type="entry name" value="Glycosyltransferase_8"/>
</dbReference>
<evidence type="ECO:0000256" key="11">
    <source>
        <dbReference type="ARBA" id="ARBA00038854"/>
    </source>
</evidence>
<dbReference type="InterPro" id="IPR002495">
    <property type="entry name" value="Glyco_trans_8"/>
</dbReference>
<comment type="similarity">
    <text evidence="2">Belongs to the glycosyltransferase 8 family.</text>
</comment>
<dbReference type="SUPFAM" id="SSF53448">
    <property type="entry name" value="Nucleotide-diphospho-sugar transferases"/>
    <property type="match status" value="1"/>
</dbReference>
<dbReference type="PANTHER" id="PTHR46012:SF2">
    <property type="entry name" value="IP22168P"/>
    <property type="match status" value="1"/>
</dbReference>
<keyword evidence="7" id="KW-1133">Transmembrane helix</keyword>
<accession>A0A6F9DDJ8</accession>
<evidence type="ECO:0000256" key="5">
    <source>
        <dbReference type="ARBA" id="ARBA00022692"/>
    </source>
</evidence>
<keyword evidence="9" id="KW-0325">Glycoprotein</keyword>
<dbReference type="PANTHER" id="PTHR46012">
    <property type="entry name" value="IP22168P"/>
    <property type="match status" value="1"/>
</dbReference>
<keyword evidence="3" id="KW-0328">Glycosyltransferase</keyword>
<dbReference type="GO" id="GO:0140563">
    <property type="term" value="F:UDP-D-xylose:beta-D-glucoside alpha-1,3-D-xylosyltransferase activity"/>
    <property type="evidence" value="ECO:0007669"/>
    <property type="project" value="UniProtKB-EC"/>
</dbReference>
<dbReference type="EC" id="2.4.2.42" evidence="11"/>
<evidence type="ECO:0000256" key="6">
    <source>
        <dbReference type="ARBA" id="ARBA00022968"/>
    </source>
</evidence>
<keyword evidence="6" id="KW-0735">Signal-anchor</keyword>
<reference evidence="13" key="1">
    <citation type="submission" date="2020-04" db="EMBL/GenBank/DDBJ databases">
        <authorList>
            <person name="Neveu A P."/>
        </authorList>
    </citation>
    <scope>NUCLEOTIDE SEQUENCE</scope>
    <source>
        <tissue evidence="13">Whole embryo</tissue>
    </source>
</reference>
<comment type="function">
    <text evidence="10">Glycosyltransferase which elongates the O-linked glucose attached to EGF-like repeats in the extracellular domain of Notch proteins by catalyzing the addition of xylose.</text>
</comment>
<dbReference type="GO" id="GO:0016020">
    <property type="term" value="C:membrane"/>
    <property type="evidence" value="ECO:0007669"/>
    <property type="project" value="UniProtKB-SubCell"/>
</dbReference>
<evidence type="ECO:0000256" key="10">
    <source>
        <dbReference type="ARBA" id="ARBA00037301"/>
    </source>
</evidence>